<dbReference type="InterPro" id="IPR000905">
    <property type="entry name" value="Gcp-like_dom"/>
</dbReference>
<dbReference type="RefSeq" id="WP_043570568.1">
    <property type="nucleotide sequence ID" value="NZ_CP022752.1"/>
</dbReference>
<dbReference type="SUPFAM" id="SSF53067">
    <property type="entry name" value="Actin-like ATPase domain"/>
    <property type="match status" value="2"/>
</dbReference>
<organism evidence="3 6">
    <name type="scientific">Actinopolyspora erythraea</name>
    <dbReference type="NCBI Taxonomy" id="414996"/>
    <lineage>
        <taxon>Bacteria</taxon>
        <taxon>Bacillati</taxon>
        <taxon>Actinomycetota</taxon>
        <taxon>Actinomycetes</taxon>
        <taxon>Actinopolysporales</taxon>
        <taxon>Actinopolysporaceae</taxon>
        <taxon>Actinopolyspora</taxon>
    </lineage>
</organism>
<dbReference type="KEGG" id="aey:CDG81_19525"/>
<reference evidence="3 6" key="2">
    <citation type="submission" date="2017-08" db="EMBL/GenBank/DDBJ databases">
        <title>The complete genome sequence of moderately halophilic actinomycete Actinopolyspora erythraea YIM 90600, the producer of novel erythromycin, novel actinopolysporins A-C and tubercidin.</title>
        <authorList>
            <person name="Yin M."/>
            <person name="Tang S."/>
        </authorList>
    </citation>
    <scope>NUCLEOTIDE SEQUENCE [LARGE SCALE GENOMIC DNA]</scope>
    <source>
        <strain evidence="3 6">YIM 90600</strain>
    </source>
</reference>
<keyword evidence="5" id="KW-1185">Reference proteome</keyword>
<dbReference type="AlphaFoldDB" id="A0A099D8C4"/>
<keyword evidence="3" id="KW-0808">Transferase</keyword>
<dbReference type="Proteomes" id="UP000029737">
    <property type="component" value="Unassembled WGS sequence"/>
</dbReference>
<name>A0A099D8C4_9ACTN</name>
<proteinExistence type="predicted"/>
<sequence>MLVIALDTSTPAVTAGLVELADSRPHSLAERVTVNPRAHGELLTPQLLDVLAEGGHQLGEVDAIVVGAGPGPFTGLRVGMVTAAALGHASGTRVYPVSSLDAIAARTDGDSPLLVLTDARRSEVYWAVYGSRKTHGARERLTAPAVDRPEELPARLEGMRLEVAAGELASRHAADLGLRAVEPAYPTPEGIVAVAGDEVRSEADPAPLVPMYLRRPDAATPGPPKTVTAERGRT</sequence>
<dbReference type="eggNOG" id="COG1214">
    <property type="taxonomic scope" value="Bacteria"/>
</dbReference>
<feature type="region of interest" description="Disordered" evidence="1">
    <location>
        <begin position="212"/>
        <end position="234"/>
    </location>
</feature>
<dbReference type="GO" id="GO:0002949">
    <property type="term" value="P:tRNA threonylcarbamoyladenosine modification"/>
    <property type="evidence" value="ECO:0007669"/>
    <property type="project" value="InterPro"/>
</dbReference>
<dbReference type="NCBIfam" id="TIGR03725">
    <property type="entry name" value="T6A_YeaZ"/>
    <property type="match status" value="1"/>
</dbReference>
<gene>
    <name evidence="3" type="primary">tsaB</name>
    <name evidence="3" type="ORF">CDG81_19525</name>
    <name evidence="4" type="ORF">IL38_05365</name>
</gene>
<feature type="domain" description="Gcp-like" evidence="2">
    <location>
        <begin position="37"/>
        <end position="153"/>
    </location>
</feature>
<dbReference type="EMBL" id="JPMV01000012">
    <property type="protein sequence ID" value="KGI82181.1"/>
    <property type="molecule type" value="Genomic_DNA"/>
</dbReference>
<reference evidence="4 5" key="1">
    <citation type="journal article" date="2014" name="PLoS ONE">
        <title>Identification and Characterization of a New Erythromycin Biosynthetic Gene Cluster in Actinopolyspora erythraea YIM90600, a Novel Erythronolide-Producing Halophilic Actinomycete Isolated from Salt Field.</title>
        <authorList>
            <person name="Chen D."/>
            <person name="Feng J."/>
            <person name="Huang L."/>
            <person name="Zhang Q."/>
            <person name="Wu J."/>
            <person name="Zhu X."/>
            <person name="Duan Y."/>
            <person name="Xu Z."/>
        </authorList>
    </citation>
    <scope>NUCLEOTIDE SEQUENCE [LARGE SCALE GENOMIC DNA]</scope>
    <source>
        <strain evidence="4 5">YIM90600</strain>
    </source>
</reference>
<evidence type="ECO:0000256" key="1">
    <source>
        <dbReference type="SAM" id="MobiDB-lite"/>
    </source>
</evidence>
<dbReference type="InterPro" id="IPR022496">
    <property type="entry name" value="T6A_TsaB"/>
</dbReference>
<dbReference type="GO" id="GO:0016740">
    <property type="term" value="F:transferase activity"/>
    <property type="evidence" value="ECO:0007669"/>
    <property type="project" value="UniProtKB-KW"/>
</dbReference>
<accession>A0A099D8C4</accession>
<dbReference type="Proteomes" id="UP000215043">
    <property type="component" value="Chromosome"/>
</dbReference>
<dbReference type="HOGENOM" id="CLU_064886_3_3_11"/>
<evidence type="ECO:0000313" key="4">
    <source>
        <dbReference type="EMBL" id="KGI82181.1"/>
    </source>
</evidence>
<protein>
    <submittedName>
        <fullName evidence="3">tRNA (Adenosine(37)-N6)-threonylcarbamoyltransferase complex dimerization subunit type 1 TsaB</fullName>
    </submittedName>
</protein>
<dbReference type="InterPro" id="IPR043129">
    <property type="entry name" value="ATPase_NBD"/>
</dbReference>
<dbReference type="CDD" id="cd24032">
    <property type="entry name" value="ASKHA_NBD_TsaB"/>
    <property type="match status" value="1"/>
</dbReference>
<evidence type="ECO:0000259" key="2">
    <source>
        <dbReference type="Pfam" id="PF00814"/>
    </source>
</evidence>
<dbReference type="Pfam" id="PF00814">
    <property type="entry name" value="TsaD"/>
    <property type="match status" value="1"/>
</dbReference>
<evidence type="ECO:0000313" key="5">
    <source>
        <dbReference type="Proteomes" id="UP000029737"/>
    </source>
</evidence>
<evidence type="ECO:0000313" key="3">
    <source>
        <dbReference type="EMBL" id="ASU80089.1"/>
    </source>
</evidence>
<dbReference type="EMBL" id="CP022752">
    <property type="protein sequence ID" value="ASU80089.1"/>
    <property type="molecule type" value="Genomic_DNA"/>
</dbReference>
<dbReference type="Gene3D" id="3.30.420.40">
    <property type="match status" value="2"/>
</dbReference>
<dbReference type="OrthoDB" id="9809995at2"/>
<evidence type="ECO:0000313" key="6">
    <source>
        <dbReference type="Proteomes" id="UP000215043"/>
    </source>
</evidence>